<dbReference type="GO" id="GO:0044027">
    <property type="term" value="P:negative regulation of gene expression via chromosomal CpG island methylation"/>
    <property type="evidence" value="ECO:0007669"/>
    <property type="project" value="TreeGrafter"/>
</dbReference>
<sequence length="659" mass="70722">MLLDLLNISRDEIVVDLFAGGGGASLGIEMAGCRVHAAVNHDPVAVSLHRENHPDTEHYTQDVFTVSPQWVTRGRKVGLLWASPDCTHHSKAKGGAPTRNARRRELARVIVDKWIPELRPSGAHPRVIILENVEEFQDWGPLDAKGRIIEAQRGKSFKRFISDLKRFGYKVEWRELRACDYGTPTIRKRLFLIARRDKLPIVWPEPTHGAPGSPKVLAGQRRPWRTAAECIDWSLPCPSVFASSGEIMERHGVRAIRPLSPNTLRRVAKGIQRYVVEAAEPFVVQMRTGAVGHPIDEPLRTVTAGGKAARPGTGNTFALCVPSIQTYYGDHAGTHDGARRGCAMDAPVGSVTAGGNRHALAVAHLQRQFGNSVGQECDKPAPTVMPGGDGKTAVCAAMLKHYGGVVGHEVEQPLGTVTRVDHHSLMTAVVVGAGGPSYGGRPAAVDAPLGTVLTDNHRAVAVCKMRGDNVGHGADEPLHTVSARGTHHALLAATIAKDYGTGGCVDTRAPLATVTQRDKLELVTGCLAAYYGAEGDGQPVTAPMRTTTTRDRFAFVRALLDEYTPGVEPVVTIGGQRYAVVDIGLRMLTPRELARAQGFPDTYMLDMVGGQPVTKAAQVSMIGNSVCPDLAAALVGANYKPVRHDAPVVAMPLLEVCNA</sequence>
<dbReference type="KEGG" id="dvl:Dvul_1040"/>
<dbReference type="PANTHER" id="PTHR10629:SF52">
    <property type="entry name" value="DNA (CYTOSINE-5)-METHYLTRANSFERASE 1"/>
    <property type="match status" value="1"/>
</dbReference>
<dbReference type="PANTHER" id="PTHR10629">
    <property type="entry name" value="CYTOSINE-SPECIFIC METHYLTRANSFERASE"/>
    <property type="match status" value="1"/>
</dbReference>
<evidence type="ECO:0000256" key="7">
    <source>
        <dbReference type="PROSITE-ProRule" id="PRU01016"/>
    </source>
</evidence>
<evidence type="ECO:0000256" key="4">
    <source>
        <dbReference type="ARBA" id="ARBA00022691"/>
    </source>
</evidence>
<comment type="similarity">
    <text evidence="7">Belongs to the class I-like SAM-binding methyltransferase superfamily. C5-methyltransferase family.</text>
</comment>
<dbReference type="PROSITE" id="PS51679">
    <property type="entry name" value="SAM_MT_C5"/>
    <property type="match status" value="1"/>
</dbReference>
<comment type="catalytic activity">
    <reaction evidence="6">
        <text>a 2'-deoxycytidine in DNA + S-adenosyl-L-methionine = a 5-methyl-2'-deoxycytidine in DNA + S-adenosyl-L-homocysteine + H(+)</text>
        <dbReference type="Rhea" id="RHEA:13681"/>
        <dbReference type="Rhea" id="RHEA-COMP:11369"/>
        <dbReference type="Rhea" id="RHEA-COMP:11370"/>
        <dbReference type="ChEBI" id="CHEBI:15378"/>
        <dbReference type="ChEBI" id="CHEBI:57856"/>
        <dbReference type="ChEBI" id="CHEBI:59789"/>
        <dbReference type="ChEBI" id="CHEBI:85452"/>
        <dbReference type="ChEBI" id="CHEBI:85454"/>
        <dbReference type="EC" id="2.1.1.37"/>
    </reaction>
</comment>
<dbReference type="REBASE" id="14539">
    <property type="entry name" value="M.DvuVORF1040P"/>
</dbReference>
<organism evidence="8 9">
    <name type="scientific">Nitratidesulfovibrio vulgaris (strain DP4)</name>
    <name type="common">Desulfovibrio vulgaris</name>
    <dbReference type="NCBI Taxonomy" id="391774"/>
    <lineage>
        <taxon>Bacteria</taxon>
        <taxon>Pseudomonadati</taxon>
        <taxon>Thermodesulfobacteriota</taxon>
        <taxon>Desulfovibrionia</taxon>
        <taxon>Desulfovibrionales</taxon>
        <taxon>Desulfovibrionaceae</taxon>
        <taxon>Nitratidesulfovibrio</taxon>
    </lineage>
</organism>
<dbReference type="SUPFAM" id="SSF53335">
    <property type="entry name" value="S-adenosyl-L-methionine-dependent methyltransferases"/>
    <property type="match status" value="1"/>
</dbReference>
<dbReference type="InterPro" id="IPR050390">
    <property type="entry name" value="C5-Methyltransferase"/>
</dbReference>
<protein>
    <recommendedName>
        <fullName evidence="1">DNA (cytosine-5-)-methyltransferase</fullName>
        <ecNumber evidence="1">2.1.1.37</ecNumber>
    </recommendedName>
</protein>
<dbReference type="GO" id="GO:0032259">
    <property type="term" value="P:methylation"/>
    <property type="evidence" value="ECO:0007669"/>
    <property type="project" value="UniProtKB-KW"/>
</dbReference>
<dbReference type="InterPro" id="IPR001525">
    <property type="entry name" value="C5_MeTfrase"/>
</dbReference>
<dbReference type="Pfam" id="PF00145">
    <property type="entry name" value="DNA_methylase"/>
    <property type="match status" value="2"/>
</dbReference>
<evidence type="ECO:0000313" key="9">
    <source>
        <dbReference type="Proteomes" id="UP000009173"/>
    </source>
</evidence>
<dbReference type="AlphaFoldDB" id="A0A0H3A7C4"/>
<dbReference type="PRINTS" id="PR00105">
    <property type="entry name" value="C5METTRFRASE"/>
</dbReference>
<gene>
    <name evidence="8" type="ordered locus">Dvul_1040</name>
</gene>
<dbReference type="GO" id="GO:0003677">
    <property type="term" value="F:DNA binding"/>
    <property type="evidence" value="ECO:0007669"/>
    <property type="project" value="TreeGrafter"/>
</dbReference>
<dbReference type="HOGENOM" id="CLU_014695_0_0_7"/>
<evidence type="ECO:0000256" key="6">
    <source>
        <dbReference type="ARBA" id="ARBA00047422"/>
    </source>
</evidence>
<dbReference type="EC" id="2.1.1.37" evidence="1"/>
<evidence type="ECO:0000256" key="5">
    <source>
        <dbReference type="ARBA" id="ARBA00022747"/>
    </source>
</evidence>
<keyword evidence="5" id="KW-0680">Restriction system</keyword>
<keyword evidence="2 7" id="KW-0489">Methyltransferase</keyword>
<evidence type="ECO:0000256" key="1">
    <source>
        <dbReference type="ARBA" id="ARBA00011975"/>
    </source>
</evidence>
<dbReference type="RefSeq" id="WP_011792003.1">
    <property type="nucleotide sequence ID" value="NC_008751.1"/>
</dbReference>
<reference evidence="9" key="1">
    <citation type="journal article" date="2009" name="Environ. Microbiol.">
        <title>Contribution of mobile genetic elements to Desulfovibrio vulgaris genome plasticity.</title>
        <authorList>
            <person name="Walker C.B."/>
            <person name="Stolyar S."/>
            <person name="Chivian D."/>
            <person name="Pinel N."/>
            <person name="Gabster J.A."/>
            <person name="Dehal P.S."/>
            <person name="He Z."/>
            <person name="Yang Z.K."/>
            <person name="Yen H.C."/>
            <person name="Zhou J."/>
            <person name="Wall J.D."/>
            <person name="Hazen T.C."/>
            <person name="Arkin A.P."/>
            <person name="Stahl D.A."/>
        </authorList>
    </citation>
    <scope>NUCLEOTIDE SEQUENCE [LARGE SCALE GENOMIC DNA]</scope>
    <source>
        <strain evidence="9">DP4</strain>
    </source>
</reference>
<evidence type="ECO:0000256" key="2">
    <source>
        <dbReference type="ARBA" id="ARBA00022603"/>
    </source>
</evidence>
<evidence type="ECO:0000256" key="3">
    <source>
        <dbReference type="ARBA" id="ARBA00022679"/>
    </source>
</evidence>
<dbReference type="Gene3D" id="3.40.50.150">
    <property type="entry name" value="Vaccinia Virus protein VP39"/>
    <property type="match status" value="1"/>
</dbReference>
<keyword evidence="4 7" id="KW-0949">S-adenosyl-L-methionine</keyword>
<proteinExistence type="inferred from homology"/>
<dbReference type="Gene3D" id="3.90.120.10">
    <property type="entry name" value="DNA Methylase, subunit A, domain 2"/>
    <property type="match status" value="1"/>
</dbReference>
<evidence type="ECO:0000313" key="8">
    <source>
        <dbReference type="EMBL" id="ABM28060.1"/>
    </source>
</evidence>
<feature type="active site" evidence="7">
    <location>
        <position position="86"/>
    </location>
</feature>
<dbReference type="EMBL" id="CP000527">
    <property type="protein sequence ID" value="ABM28060.1"/>
    <property type="molecule type" value="Genomic_DNA"/>
</dbReference>
<keyword evidence="3 7" id="KW-0808">Transferase</keyword>
<name>A0A0H3A7C4_NITV4</name>
<dbReference type="InterPro" id="IPR029063">
    <property type="entry name" value="SAM-dependent_MTases_sf"/>
</dbReference>
<accession>A0A0H3A7C4</accession>
<dbReference type="GO" id="GO:0003886">
    <property type="term" value="F:DNA (cytosine-5-)-methyltransferase activity"/>
    <property type="evidence" value="ECO:0007669"/>
    <property type="project" value="UniProtKB-EC"/>
</dbReference>
<dbReference type="GO" id="GO:0009307">
    <property type="term" value="P:DNA restriction-modification system"/>
    <property type="evidence" value="ECO:0007669"/>
    <property type="project" value="UniProtKB-KW"/>
</dbReference>
<dbReference type="Proteomes" id="UP000009173">
    <property type="component" value="Chromosome"/>
</dbReference>